<sequence length="135" mass="15631">MAFQKIYLKKRYMIIKQKIHLGKSSFSGVEVMDGVLVEFYCANGGGFKHEVFVSPNSPYLNDLVTEGKIDFESLSKKGVATMSIFEKQTPLLFQYQFFNSKECNNDYLIIFRLGEWQNGRYMCEINAILEIDLNK</sequence>
<accession>A0A2W7UI43</accession>
<evidence type="ECO:0000313" key="1">
    <source>
        <dbReference type="EMBL" id="PZX93025.1"/>
    </source>
</evidence>
<proteinExistence type="predicted"/>
<keyword evidence="2" id="KW-1185">Reference proteome</keyword>
<dbReference type="Proteomes" id="UP000249177">
    <property type="component" value="Unassembled WGS sequence"/>
</dbReference>
<evidence type="ECO:0000313" key="2">
    <source>
        <dbReference type="Proteomes" id="UP000249177"/>
    </source>
</evidence>
<protein>
    <submittedName>
        <fullName evidence="1">Uncharacterized protein</fullName>
    </submittedName>
</protein>
<name>A0A2W7UI43_9FLAO</name>
<reference evidence="1 2" key="1">
    <citation type="submission" date="2018-06" db="EMBL/GenBank/DDBJ databases">
        <title>Flavobacterium sp IMCC34762, genome.</title>
        <authorList>
            <person name="Joung Y."/>
            <person name="Cho J."/>
            <person name="Song J."/>
        </authorList>
    </citation>
    <scope>NUCLEOTIDE SEQUENCE [LARGE SCALE GENOMIC DNA]</scope>
    <source>
        <strain evidence="1 2">IMCC34762</strain>
    </source>
</reference>
<organism evidence="1 2">
    <name type="scientific">Flavobacterium aquariorum</name>
    <dbReference type="NCBI Taxonomy" id="2217670"/>
    <lineage>
        <taxon>Bacteria</taxon>
        <taxon>Pseudomonadati</taxon>
        <taxon>Bacteroidota</taxon>
        <taxon>Flavobacteriia</taxon>
        <taxon>Flavobacteriales</taxon>
        <taxon>Flavobacteriaceae</taxon>
        <taxon>Flavobacterium</taxon>
    </lineage>
</organism>
<dbReference type="AlphaFoldDB" id="A0A2W7UI43"/>
<gene>
    <name evidence="1" type="ORF">DOS84_11690</name>
</gene>
<comment type="caution">
    <text evidence="1">The sequence shown here is derived from an EMBL/GenBank/DDBJ whole genome shotgun (WGS) entry which is preliminary data.</text>
</comment>
<dbReference type="EMBL" id="QKXH01000007">
    <property type="protein sequence ID" value="PZX93025.1"/>
    <property type="molecule type" value="Genomic_DNA"/>
</dbReference>